<keyword evidence="5" id="KW-0804">Transcription</keyword>
<dbReference type="InterPro" id="IPR036390">
    <property type="entry name" value="WH_DNA-bd_sf"/>
</dbReference>
<dbReference type="CDD" id="cd07377">
    <property type="entry name" value="WHTH_GntR"/>
    <property type="match status" value="1"/>
</dbReference>
<evidence type="ECO:0000313" key="8">
    <source>
        <dbReference type="EMBL" id="GIE73931.1"/>
    </source>
</evidence>
<dbReference type="Pfam" id="PF00155">
    <property type="entry name" value="Aminotran_1_2"/>
    <property type="match status" value="1"/>
</dbReference>
<keyword evidence="3" id="KW-0805">Transcription regulation</keyword>
<dbReference type="InterPro" id="IPR000524">
    <property type="entry name" value="Tscrpt_reg_HTH_GntR"/>
</dbReference>
<evidence type="ECO:0000256" key="4">
    <source>
        <dbReference type="ARBA" id="ARBA00023125"/>
    </source>
</evidence>
<keyword evidence="4" id="KW-0238">DNA-binding</keyword>
<dbReference type="InterPro" id="IPR051446">
    <property type="entry name" value="HTH_trans_reg/aminotransferase"/>
</dbReference>
<dbReference type="PANTHER" id="PTHR46577">
    <property type="entry name" value="HTH-TYPE TRANSCRIPTIONAL REGULATORY PROTEIN GABR"/>
    <property type="match status" value="1"/>
</dbReference>
<evidence type="ECO:0000256" key="1">
    <source>
        <dbReference type="ARBA" id="ARBA00005384"/>
    </source>
</evidence>
<evidence type="ECO:0000256" key="6">
    <source>
        <dbReference type="SAM" id="MobiDB-lite"/>
    </source>
</evidence>
<dbReference type="Gene3D" id="1.10.10.10">
    <property type="entry name" value="Winged helix-like DNA-binding domain superfamily/Winged helix DNA-binding domain"/>
    <property type="match status" value="1"/>
</dbReference>
<dbReference type="InterPro" id="IPR004839">
    <property type="entry name" value="Aminotransferase_I/II_large"/>
</dbReference>
<dbReference type="CDD" id="cd00609">
    <property type="entry name" value="AAT_like"/>
    <property type="match status" value="1"/>
</dbReference>
<dbReference type="Proteomes" id="UP000624709">
    <property type="component" value="Unassembled WGS sequence"/>
</dbReference>
<evidence type="ECO:0000256" key="5">
    <source>
        <dbReference type="ARBA" id="ARBA00023163"/>
    </source>
</evidence>
<evidence type="ECO:0000256" key="3">
    <source>
        <dbReference type="ARBA" id="ARBA00023015"/>
    </source>
</evidence>
<gene>
    <name evidence="8" type="ORF">Apa02nite_100390</name>
</gene>
<keyword evidence="9" id="KW-1185">Reference proteome</keyword>
<name>A0ABQ4BUG2_9ACTN</name>
<dbReference type="PROSITE" id="PS50949">
    <property type="entry name" value="HTH_GNTR"/>
    <property type="match status" value="1"/>
</dbReference>
<evidence type="ECO:0000259" key="7">
    <source>
        <dbReference type="PROSITE" id="PS50949"/>
    </source>
</evidence>
<feature type="region of interest" description="Disordered" evidence="6">
    <location>
        <begin position="70"/>
        <end position="102"/>
    </location>
</feature>
<dbReference type="PRINTS" id="PR00035">
    <property type="entry name" value="HTHGNTR"/>
</dbReference>
<dbReference type="RefSeq" id="WP_203831472.1">
    <property type="nucleotide sequence ID" value="NZ_BAAATY010000025.1"/>
</dbReference>
<dbReference type="SMART" id="SM00345">
    <property type="entry name" value="HTH_GNTR"/>
    <property type="match status" value="1"/>
</dbReference>
<reference evidence="8 9" key="1">
    <citation type="submission" date="2021-01" db="EMBL/GenBank/DDBJ databases">
        <title>Whole genome shotgun sequence of Actinoplanes palleronii NBRC 14916.</title>
        <authorList>
            <person name="Komaki H."/>
            <person name="Tamura T."/>
        </authorList>
    </citation>
    <scope>NUCLEOTIDE SEQUENCE [LARGE SCALE GENOMIC DNA]</scope>
    <source>
        <strain evidence="8 9">NBRC 14916</strain>
    </source>
</reference>
<proteinExistence type="inferred from homology"/>
<organism evidence="8 9">
    <name type="scientific">Actinoplanes palleronii</name>
    <dbReference type="NCBI Taxonomy" id="113570"/>
    <lineage>
        <taxon>Bacteria</taxon>
        <taxon>Bacillati</taxon>
        <taxon>Actinomycetota</taxon>
        <taxon>Actinomycetes</taxon>
        <taxon>Micromonosporales</taxon>
        <taxon>Micromonosporaceae</taxon>
        <taxon>Actinoplanes</taxon>
    </lineage>
</organism>
<dbReference type="Gene3D" id="3.40.640.10">
    <property type="entry name" value="Type I PLP-dependent aspartate aminotransferase-like (Major domain)"/>
    <property type="match status" value="1"/>
</dbReference>
<dbReference type="SUPFAM" id="SSF46785">
    <property type="entry name" value="Winged helix' DNA-binding domain"/>
    <property type="match status" value="1"/>
</dbReference>
<dbReference type="EMBL" id="BOMS01000196">
    <property type="protein sequence ID" value="GIE73931.1"/>
    <property type="molecule type" value="Genomic_DNA"/>
</dbReference>
<dbReference type="PANTHER" id="PTHR46577:SF1">
    <property type="entry name" value="HTH-TYPE TRANSCRIPTIONAL REGULATORY PROTEIN GABR"/>
    <property type="match status" value="1"/>
</dbReference>
<dbReference type="Pfam" id="PF00392">
    <property type="entry name" value="GntR"/>
    <property type="match status" value="1"/>
</dbReference>
<sequence>MADQWASSGLDLHLAVDRAHGLRAGLERALRDAIRDGRLAPGDRLPSSRALAASLGVARGTVTQVFEQLTAEGHLSSRPRSGVRVAPRPEPAPTPSLAPVSPFRPPAGGYDLRPGLPDLSMFPRREWLAATRHVLQRMPSTAFAYGDPTGDPELRSALADYLGRARGVLATPSQVIVCAGYTHALRVICQALDGTIGFEEPTLQDYPALAARMGLPVTRIAVDADGMRVGDLGPESAVVLTPAHQFPLGVTLSPQRRRDLLDWARRSGSVVVEDDYDGEFRYDRQPVGALQGLAPDQVIYTGTVSKTIAPGLRIAWMVAPVRLVPALREALRFDEAYVNVIDQLVLAHLIRRGDLDRHLRRCRIRYRQRRDLLGRAASAALPGARLSGIAAGLHAVLHLPGGGDEAAVLERLVARGVAVDGLSRFYRVPAEAPLGVVVGYATPPEHAFAGAIGELIAALRSSW</sequence>
<dbReference type="InterPro" id="IPR036388">
    <property type="entry name" value="WH-like_DNA-bd_sf"/>
</dbReference>
<accession>A0ABQ4BUG2</accession>
<keyword evidence="2" id="KW-0663">Pyridoxal phosphate</keyword>
<feature type="domain" description="HTH gntR-type" evidence="7">
    <location>
        <begin position="20"/>
        <end position="88"/>
    </location>
</feature>
<dbReference type="InterPro" id="IPR015424">
    <property type="entry name" value="PyrdxlP-dep_Trfase"/>
</dbReference>
<dbReference type="SUPFAM" id="SSF53383">
    <property type="entry name" value="PLP-dependent transferases"/>
    <property type="match status" value="1"/>
</dbReference>
<dbReference type="InterPro" id="IPR015421">
    <property type="entry name" value="PyrdxlP-dep_Trfase_major"/>
</dbReference>
<comment type="similarity">
    <text evidence="1">In the C-terminal section; belongs to the class-I pyridoxal-phosphate-dependent aminotransferase family.</text>
</comment>
<evidence type="ECO:0000313" key="9">
    <source>
        <dbReference type="Proteomes" id="UP000624709"/>
    </source>
</evidence>
<evidence type="ECO:0000256" key="2">
    <source>
        <dbReference type="ARBA" id="ARBA00022898"/>
    </source>
</evidence>
<comment type="caution">
    <text evidence="8">The sequence shown here is derived from an EMBL/GenBank/DDBJ whole genome shotgun (WGS) entry which is preliminary data.</text>
</comment>
<protein>
    <submittedName>
        <fullName evidence="8">GntR family transcriptional regulator</fullName>
    </submittedName>
</protein>